<sequence>MWTTEISSSYAQQGKAEGSHPRHGAKRFVCTGWDPLQLVHRDQDHRTGKMRESWVTIDGVVGEDPRPRRLRGVTHGPTQCGVIREPRVNPWLGLFRCWVCQELFP</sequence>
<name>A0A444E6M0_ENSVE</name>
<reference evidence="2" key="1">
    <citation type="journal article" date="2018" name="Data Brief">
        <title>Genome sequence data from 17 accessions of Ensete ventricosum, a staple food crop for millions in Ethiopia.</title>
        <authorList>
            <person name="Yemataw Z."/>
            <person name="Muzemil S."/>
            <person name="Ambachew D."/>
            <person name="Tripathi L."/>
            <person name="Tesfaye K."/>
            <person name="Chala A."/>
            <person name="Farbos A."/>
            <person name="O'Neill P."/>
            <person name="Moore K."/>
            <person name="Grant M."/>
            <person name="Studholme D.J."/>
        </authorList>
    </citation>
    <scope>NUCLEOTIDE SEQUENCE [LARGE SCALE GENOMIC DNA]</scope>
    <source>
        <tissue evidence="2">Leaf</tissue>
    </source>
</reference>
<feature type="compositionally biased region" description="Polar residues" evidence="1">
    <location>
        <begin position="1"/>
        <end position="12"/>
    </location>
</feature>
<gene>
    <name evidence="2" type="ORF">BHM03_00005593</name>
</gene>
<protein>
    <submittedName>
        <fullName evidence="2">Uncharacterized protein</fullName>
    </submittedName>
</protein>
<evidence type="ECO:0000256" key="1">
    <source>
        <dbReference type="SAM" id="MobiDB-lite"/>
    </source>
</evidence>
<organism evidence="2">
    <name type="scientific">Ensete ventricosum</name>
    <name type="common">Abyssinian banana</name>
    <name type="synonym">Musa ensete</name>
    <dbReference type="NCBI Taxonomy" id="4639"/>
    <lineage>
        <taxon>Eukaryota</taxon>
        <taxon>Viridiplantae</taxon>
        <taxon>Streptophyta</taxon>
        <taxon>Embryophyta</taxon>
        <taxon>Tracheophyta</taxon>
        <taxon>Spermatophyta</taxon>
        <taxon>Magnoliopsida</taxon>
        <taxon>Liliopsida</taxon>
        <taxon>Zingiberales</taxon>
        <taxon>Musaceae</taxon>
        <taxon>Ensete</taxon>
    </lineage>
</organism>
<dbReference type="AlphaFoldDB" id="A0A444E6M0"/>
<dbReference type="Proteomes" id="UP000290560">
    <property type="component" value="Unassembled WGS sequence"/>
</dbReference>
<feature type="region of interest" description="Disordered" evidence="1">
    <location>
        <begin position="1"/>
        <end position="24"/>
    </location>
</feature>
<proteinExistence type="predicted"/>
<evidence type="ECO:0000313" key="2">
    <source>
        <dbReference type="EMBL" id="RZR71515.1"/>
    </source>
</evidence>
<accession>A0A444E6M0</accession>
<dbReference type="EMBL" id="KV875545">
    <property type="protein sequence ID" value="RZR71515.1"/>
    <property type="molecule type" value="Genomic_DNA"/>
</dbReference>